<dbReference type="Proteomes" id="UP000703269">
    <property type="component" value="Unassembled WGS sequence"/>
</dbReference>
<gene>
    <name evidence="2" type="ORF">PsYK624_049080</name>
</gene>
<accession>A0A9P3G5U5</accession>
<comment type="caution">
    <text evidence="2">The sequence shown here is derived from an EMBL/GenBank/DDBJ whole genome shotgun (WGS) entry which is preliminary data.</text>
</comment>
<dbReference type="EMBL" id="BPQB01000010">
    <property type="protein sequence ID" value="GJE88821.1"/>
    <property type="molecule type" value="Genomic_DNA"/>
</dbReference>
<protein>
    <submittedName>
        <fullName evidence="2">Uncharacterized protein</fullName>
    </submittedName>
</protein>
<evidence type="ECO:0000313" key="2">
    <source>
        <dbReference type="EMBL" id="GJE88821.1"/>
    </source>
</evidence>
<feature type="compositionally biased region" description="Basic and acidic residues" evidence="1">
    <location>
        <begin position="38"/>
        <end position="50"/>
    </location>
</feature>
<organism evidence="2 3">
    <name type="scientific">Phanerochaete sordida</name>
    <dbReference type="NCBI Taxonomy" id="48140"/>
    <lineage>
        <taxon>Eukaryota</taxon>
        <taxon>Fungi</taxon>
        <taxon>Dikarya</taxon>
        <taxon>Basidiomycota</taxon>
        <taxon>Agaricomycotina</taxon>
        <taxon>Agaricomycetes</taxon>
        <taxon>Polyporales</taxon>
        <taxon>Phanerochaetaceae</taxon>
        <taxon>Phanerochaete</taxon>
    </lineage>
</organism>
<feature type="region of interest" description="Disordered" evidence="1">
    <location>
        <begin position="1"/>
        <end position="23"/>
    </location>
</feature>
<reference evidence="2 3" key="1">
    <citation type="submission" date="2021-08" db="EMBL/GenBank/DDBJ databases">
        <title>Draft Genome Sequence of Phanerochaete sordida strain YK-624.</title>
        <authorList>
            <person name="Mori T."/>
            <person name="Dohra H."/>
            <person name="Suzuki T."/>
            <person name="Kawagishi H."/>
            <person name="Hirai H."/>
        </authorList>
    </citation>
    <scope>NUCLEOTIDE SEQUENCE [LARGE SCALE GENOMIC DNA]</scope>
    <source>
        <strain evidence="2 3">YK-624</strain>
    </source>
</reference>
<name>A0A9P3G5U5_9APHY</name>
<evidence type="ECO:0000256" key="1">
    <source>
        <dbReference type="SAM" id="MobiDB-lite"/>
    </source>
</evidence>
<evidence type="ECO:0000313" key="3">
    <source>
        <dbReference type="Proteomes" id="UP000703269"/>
    </source>
</evidence>
<dbReference type="AlphaFoldDB" id="A0A9P3G5U5"/>
<proteinExistence type="predicted"/>
<sequence>MVDYQDGASRKAEPKLNAMLDSPAGYRLGGLLDQLSEHRRTAEEAADTKSAKQQKKQQEDLTGGEIARFAALRGMKRAHSDSAINKENGGGDIQTLFEDSCPVRKRPKAGDEQLRAMLEANAQRDEEFRRNVITRLDEGNKIQQEANRLYAHAQQDLVSILQKALQQEHAG</sequence>
<feature type="region of interest" description="Disordered" evidence="1">
    <location>
        <begin position="38"/>
        <end position="64"/>
    </location>
</feature>
<keyword evidence="3" id="KW-1185">Reference proteome</keyword>